<proteinExistence type="predicted"/>
<comment type="caution">
    <text evidence="1">The sequence shown here is derived from an EMBL/GenBank/DDBJ whole genome shotgun (WGS) entry which is preliminary data.</text>
</comment>
<evidence type="ECO:0000313" key="1">
    <source>
        <dbReference type="EMBL" id="MBB5055003.1"/>
    </source>
</evidence>
<dbReference type="RefSeq" id="WP_184090284.1">
    <property type="nucleotide sequence ID" value="NZ_JACHIJ010000010.1"/>
</dbReference>
<accession>A0A840N4L8</accession>
<name>A0A840N4L8_9BRAD</name>
<gene>
    <name evidence="1" type="ORF">HNQ36_005014</name>
</gene>
<protein>
    <submittedName>
        <fullName evidence="1">Uncharacterized protein</fullName>
    </submittedName>
</protein>
<sequence>MRCLRKHWQRGTPETLIDIKESTDHSIRRTGRYANSGLKNFLGMGCLEDEKGIVSLLITGIAGSVVRDFRVVD</sequence>
<organism evidence="1 2">
    <name type="scientific">Afipia massiliensis</name>
    <dbReference type="NCBI Taxonomy" id="211460"/>
    <lineage>
        <taxon>Bacteria</taxon>
        <taxon>Pseudomonadati</taxon>
        <taxon>Pseudomonadota</taxon>
        <taxon>Alphaproteobacteria</taxon>
        <taxon>Hyphomicrobiales</taxon>
        <taxon>Nitrobacteraceae</taxon>
        <taxon>Afipia</taxon>
    </lineage>
</organism>
<evidence type="ECO:0000313" key="2">
    <source>
        <dbReference type="Proteomes" id="UP000521227"/>
    </source>
</evidence>
<dbReference type="AlphaFoldDB" id="A0A840N4L8"/>
<dbReference type="EMBL" id="JACHIJ010000010">
    <property type="protein sequence ID" value="MBB5055003.1"/>
    <property type="molecule type" value="Genomic_DNA"/>
</dbReference>
<dbReference type="Proteomes" id="UP000521227">
    <property type="component" value="Unassembled WGS sequence"/>
</dbReference>
<reference evidence="1 2" key="1">
    <citation type="submission" date="2020-08" db="EMBL/GenBank/DDBJ databases">
        <title>Genomic Encyclopedia of Type Strains, Phase IV (KMG-IV): sequencing the most valuable type-strain genomes for metagenomic binning, comparative biology and taxonomic classification.</title>
        <authorList>
            <person name="Goeker M."/>
        </authorList>
    </citation>
    <scope>NUCLEOTIDE SEQUENCE [LARGE SCALE GENOMIC DNA]</scope>
    <source>
        <strain evidence="1 2">DSM 17498</strain>
    </source>
</reference>